<dbReference type="PIRSF" id="PIRSF002394">
    <property type="entry name" value="GN-bd_beta"/>
    <property type="match status" value="1"/>
</dbReference>
<gene>
    <name evidence="6" type="primary">Gnb3</name>
    <name evidence="6" type="ORF">GTO93_0005717</name>
</gene>
<organism evidence="6 7">
    <name type="scientific">Polyodon spathula</name>
    <name type="common">North American paddlefish</name>
    <name type="synonym">Squalus spathula</name>
    <dbReference type="NCBI Taxonomy" id="7913"/>
    <lineage>
        <taxon>Eukaryota</taxon>
        <taxon>Metazoa</taxon>
        <taxon>Chordata</taxon>
        <taxon>Craniata</taxon>
        <taxon>Vertebrata</taxon>
        <taxon>Euteleostomi</taxon>
        <taxon>Actinopterygii</taxon>
        <taxon>Chondrostei</taxon>
        <taxon>Acipenseriformes</taxon>
        <taxon>Polyodontidae</taxon>
        <taxon>Polyodon</taxon>
    </lineage>
</organism>
<evidence type="ECO:0000256" key="2">
    <source>
        <dbReference type="ARBA" id="ARBA00022574"/>
    </source>
</evidence>
<dbReference type="InterPro" id="IPR015943">
    <property type="entry name" value="WD40/YVTN_repeat-like_dom_sf"/>
</dbReference>
<protein>
    <submittedName>
        <fullName evidence="6">GBB3 protein</fullName>
    </submittedName>
</protein>
<keyword evidence="2 5" id="KW-0853">WD repeat</keyword>
<dbReference type="CDD" id="cd00200">
    <property type="entry name" value="WD40"/>
    <property type="match status" value="1"/>
</dbReference>
<evidence type="ECO:0000313" key="6">
    <source>
        <dbReference type="EMBL" id="MBN3278621.1"/>
    </source>
</evidence>
<comment type="caution">
    <text evidence="6">The sequence shown here is derived from an EMBL/GenBank/DDBJ whole genome shotgun (WGS) entry which is preliminary data.</text>
</comment>
<feature type="repeat" description="WD" evidence="5">
    <location>
        <begin position="222"/>
        <end position="263"/>
    </location>
</feature>
<name>A0ABS2XX43_POLSP</name>
<feature type="repeat" description="WD" evidence="5">
    <location>
        <begin position="180"/>
        <end position="221"/>
    </location>
</feature>
<dbReference type="PROSITE" id="PS50082">
    <property type="entry name" value="WD_REPEATS_2"/>
    <property type="match status" value="5"/>
</dbReference>
<feature type="repeat" description="WD" evidence="5">
    <location>
        <begin position="344"/>
        <end position="376"/>
    </location>
</feature>
<evidence type="ECO:0000256" key="5">
    <source>
        <dbReference type="PROSITE-ProRule" id="PRU00221"/>
    </source>
</evidence>
<reference evidence="6" key="1">
    <citation type="journal article" date="2021" name="Cell">
        <title>Tracing the genetic footprints of vertebrate landing in non-teleost ray-finned fishes.</title>
        <authorList>
            <person name="Bi X."/>
            <person name="Wang K."/>
            <person name="Yang L."/>
            <person name="Pan H."/>
            <person name="Jiang H."/>
            <person name="Wei Q."/>
            <person name="Fang M."/>
            <person name="Yu H."/>
            <person name="Zhu C."/>
            <person name="Cai Y."/>
            <person name="He Y."/>
            <person name="Gan X."/>
            <person name="Zeng H."/>
            <person name="Yu D."/>
            <person name="Zhu Y."/>
            <person name="Jiang H."/>
            <person name="Qiu Q."/>
            <person name="Yang H."/>
            <person name="Zhang Y.E."/>
            <person name="Wang W."/>
            <person name="Zhu M."/>
            <person name="He S."/>
            <person name="Zhang G."/>
        </authorList>
    </citation>
    <scope>NUCLEOTIDE SEQUENCE</scope>
    <source>
        <strain evidence="6">Pddl_001</strain>
    </source>
</reference>
<keyword evidence="3" id="KW-0677">Repeat</keyword>
<dbReference type="InterPro" id="IPR001632">
    <property type="entry name" value="WD40_G-protein_beta-like"/>
</dbReference>
<dbReference type="PRINTS" id="PR00320">
    <property type="entry name" value="GPROTEINBRPT"/>
</dbReference>
<keyword evidence="7" id="KW-1185">Reference proteome</keyword>
<dbReference type="Pfam" id="PF25391">
    <property type="entry name" value="WD40_Gbeta"/>
    <property type="match status" value="1"/>
</dbReference>
<evidence type="ECO:0000256" key="3">
    <source>
        <dbReference type="ARBA" id="ARBA00022737"/>
    </source>
</evidence>
<dbReference type="PROSITE" id="PS00678">
    <property type="entry name" value="WD_REPEATS_1"/>
    <property type="match status" value="1"/>
</dbReference>
<dbReference type="InterPro" id="IPR020472">
    <property type="entry name" value="WD40_PAC1"/>
</dbReference>
<dbReference type="Gene3D" id="2.130.10.10">
    <property type="entry name" value="YVTN repeat-like/Quinoprotein amine dehydrogenase"/>
    <property type="match status" value="2"/>
</dbReference>
<comment type="similarity">
    <text evidence="1">Belongs to the WD repeat G protein beta family.</text>
</comment>
<dbReference type="SMART" id="SM00320">
    <property type="entry name" value="WD40"/>
    <property type="match status" value="7"/>
</dbReference>
<dbReference type="InterPro" id="IPR036322">
    <property type="entry name" value="WD40_repeat_dom_sf"/>
</dbReference>
<dbReference type="InterPro" id="IPR019775">
    <property type="entry name" value="WD40_repeat_CS"/>
</dbReference>
<dbReference type="PANTHER" id="PTHR19850">
    <property type="entry name" value="GUANINE NUCLEOTIDE-BINDING PROTEIN BETA G PROTEIN BETA"/>
    <property type="match status" value="1"/>
</dbReference>
<dbReference type="InterPro" id="IPR001680">
    <property type="entry name" value="WD40_rpt"/>
</dbReference>
<feature type="repeat" description="WD" evidence="5">
    <location>
        <begin position="51"/>
        <end position="92"/>
    </location>
</feature>
<dbReference type="SUPFAM" id="SSF50978">
    <property type="entry name" value="WD40 repeat-like"/>
    <property type="match status" value="1"/>
</dbReference>
<evidence type="ECO:0000256" key="1">
    <source>
        <dbReference type="ARBA" id="ARBA00009768"/>
    </source>
</evidence>
<evidence type="ECO:0000313" key="7">
    <source>
        <dbReference type="Proteomes" id="UP001166093"/>
    </source>
</evidence>
<feature type="repeat" description="WD" evidence="5">
    <location>
        <begin position="139"/>
        <end position="179"/>
    </location>
</feature>
<dbReference type="InterPro" id="IPR016346">
    <property type="entry name" value="G-protein_beta_1-5"/>
</dbReference>
<proteinExistence type="inferred from homology"/>
<feature type="non-terminal residue" evidence="6">
    <location>
        <position position="376"/>
    </location>
</feature>
<dbReference type="Pfam" id="PF00400">
    <property type="entry name" value="WD40"/>
    <property type="match status" value="1"/>
</dbReference>
<evidence type="ECO:0000256" key="4">
    <source>
        <dbReference type="ARBA" id="ARBA00023224"/>
    </source>
</evidence>
<sequence length="376" mass="41306">MGELEQLRQEAELLKKQIEEARKGVADTTLAELTSGIEVVGRVQMKTRRTLRGHLAKIYALHWSTDSRLMVSASQDGKLIVWDTYTTNKVNAIPLRSSWVMTCAYAPSGNFVACGGLDNMCSIYNLKTRDGNVKVSRELTAHSGYLSCCRFLNDNEIITSSGDTTCAVWDIETGTQKTVFMGHTGDCMSLAVSPDLNLFISGACDWSAKLWDLRDGNCRQTFIGHESDINAICFFPSGNAICTGSDDATCKLYDLRSDQELTSYSQESIICGITSISMSRSGRMILAGYDDFNCNIWDTLKAERIGECSSEPGHSDLIMEPLSILLFQVWTDCSLPPLLLSGVLAGHDNRVSCIGVNEDGMAAATGSWDSFLKIWN</sequence>
<keyword evidence="4" id="KW-0807">Transducer</keyword>
<dbReference type="EMBL" id="JAAWVQ010081036">
    <property type="protein sequence ID" value="MBN3278621.1"/>
    <property type="molecule type" value="Genomic_DNA"/>
</dbReference>
<feature type="non-terminal residue" evidence="6">
    <location>
        <position position="1"/>
    </location>
</feature>
<dbReference type="PRINTS" id="PR00319">
    <property type="entry name" value="GPROTEINB"/>
</dbReference>
<accession>A0ABS2XX43</accession>
<dbReference type="PROSITE" id="PS50294">
    <property type="entry name" value="WD_REPEATS_REGION"/>
    <property type="match status" value="4"/>
</dbReference>
<dbReference type="Proteomes" id="UP001166093">
    <property type="component" value="Unassembled WGS sequence"/>
</dbReference>